<name>A0A368L7N0_9BURK</name>
<protein>
    <recommendedName>
        <fullName evidence="5">Ammonium transporter</fullName>
    </recommendedName>
</protein>
<evidence type="ECO:0000313" key="4">
    <source>
        <dbReference type="Proteomes" id="UP000252357"/>
    </source>
</evidence>
<feature type="signal peptide" evidence="2">
    <location>
        <begin position="1"/>
        <end position="18"/>
    </location>
</feature>
<gene>
    <name evidence="3" type="ORF">DU000_03095</name>
</gene>
<evidence type="ECO:0000313" key="3">
    <source>
        <dbReference type="EMBL" id="RCS59708.1"/>
    </source>
</evidence>
<keyword evidence="1" id="KW-0472">Membrane</keyword>
<evidence type="ECO:0000256" key="2">
    <source>
        <dbReference type="SAM" id="SignalP"/>
    </source>
</evidence>
<keyword evidence="4" id="KW-1185">Reference proteome</keyword>
<dbReference type="AlphaFoldDB" id="A0A368L7N0"/>
<keyword evidence="2" id="KW-0732">Signal</keyword>
<feature type="transmembrane region" description="Helical" evidence="1">
    <location>
        <begin position="32"/>
        <end position="50"/>
    </location>
</feature>
<keyword evidence="1" id="KW-0812">Transmembrane</keyword>
<dbReference type="Proteomes" id="UP000252357">
    <property type="component" value="Unassembled WGS sequence"/>
</dbReference>
<feature type="transmembrane region" description="Helical" evidence="1">
    <location>
        <begin position="71"/>
        <end position="91"/>
    </location>
</feature>
<keyword evidence="1" id="KW-1133">Transmembrane helix</keyword>
<evidence type="ECO:0000256" key="1">
    <source>
        <dbReference type="SAM" id="Phobius"/>
    </source>
</evidence>
<proteinExistence type="predicted"/>
<organism evidence="3 4">
    <name type="scientific">Parvibium lacunae</name>
    <dbReference type="NCBI Taxonomy" id="1888893"/>
    <lineage>
        <taxon>Bacteria</taxon>
        <taxon>Pseudomonadati</taxon>
        <taxon>Pseudomonadota</taxon>
        <taxon>Betaproteobacteria</taxon>
        <taxon>Burkholderiales</taxon>
        <taxon>Alcaligenaceae</taxon>
        <taxon>Parvibium</taxon>
    </lineage>
</organism>
<comment type="caution">
    <text evidence="3">The sequence shown here is derived from an EMBL/GenBank/DDBJ whole genome shotgun (WGS) entry which is preliminary data.</text>
</comment>
<feature type="chain" id="PRO_5016654214" description="Ammonium transporter" evidence="2">
    <location>
        <begin position="19"/>
        <end position="122"/>
    </location>
</feature>
<dbReference type="RefSeq" id="WP_114401855.1">
    <property type="nucleotide sequence ID" value="NZ_QPGB01000001.1"/>
</dbReference>
<dbReference type="EMBL" id="QPGB01000001">
    <property type="protein sequence ID" value="RCS59708.1"/>
    <property type="molecule type" value="Genomic_DNA"/>
</dbReference>
<sequence length="122" mass="13059">MKKHYFLAGLLLSMPVFAWAWSAPALDLPSPRNLIIFTVAGMVGMLAHFYKKKMRGEIAGNLADYLVRDHADATLLMLLTFAGTAATMWLTGQLVMSDGALIALAFNSGWAIDSGVNKGAGA</sequence>
<reference evidence="3 4" key="1">
    <citation type="journal article" date="2018" name="Int. J. Syst. Evol. Microbiol.">
        <title>Parvibium lacunae gen. nov., sp. nov., a new member of the family Alcaligenaceae isolated from a freshwater pond.</title>
        <authorList>
            <person name="Chen W.M."/>
            <person name="Xie P.B."/>
            <person name="Hsu M.Y."/>
            <person name="Sheu S.Y."/>
        </authorList>
    </citation>
    <scope>NUCLEOTIDE SEQUENCE [LARGE SCALE GENOMIC DNA]</scope>
    <source>
        <strain evidence="3 4">KMB9</strain>
    </source>
</reference>
<accession>A0A368L7N0</accession>
<evidence type="ECO:0008006" key="5">
    <source>
        <dbReference type="Google" id="ProtNLM"/>
    </source>
</evidence>